<evidence type="ECO:0000256" key="8">
    <source>
        <dbReference type="ARBA" id="ARBA00023002"/>
    </source>
</evidence>
<dbReference type="FunFam" id="3.20.70.20:FF:000007">
    <property type="entry name" value="Vitamin B12-dependent ribonucleotide reductase"/>
    <property type="match status" value="1"/>
</dbReference>
<dbReference type="CDD" id="cd02888">
    <property type="entry name" value="RNR_II_dimer"/>
    <property type="match status" value="1"/>
</dbReference>
<name>A0A243RGV0_9ACTN</name>
<gene>
    <name evidence="18" type="ORF">CA983_36755</name>
</gene>
<keyword evidence="7 13" id="KW-0547">Nucleotide-binding</keyword>
<protein>
    <recommendedName>
        <fullName evidence="4 13">Vitamin B12-dependent ribonucleotide reductase</fullName>
        <ecNumber evidence="3 13">1.17.4.1</ecNumber>
    </recommendedName>
</protein>
<evidence type="ECO:0000256" key="14">
    <source>
        <dbReference type="SAM" id="MobiDB-lite"/>
    </source>
</evidence>
<comment type="similarity">
    <text evidence="2 13">Belongs to the ribonucleoside diphosphate reductase class-2 family.</text>
</comment>
<evidence type="ECO:0000256" key="4">
    <source>
        <dbReference type="ARBA" id="ARBA00014409"/>
    </source>
</evidence>
<keyword evidence="9" id="KW-1015">Disulfide bond</keyword>
<dbReference type="NCBIfam" id="TIGR02504">
    <property type="entry name" value="NrdJ_Z"/>
    <property type="match status" value="1"/>
</dbReference>
<keyword evidence="10 13" id="KW-0170">Cobalt</keyword>
<evidence type="ECO:0000259" key="17">
    <source>
        <dbReference type="Pfam" id="PF12637"/>
    </source>
</evidence>
<dbReference type="GO" id="GO:0031419">
    <property type="term" value="F:cobalamin binding"/>
    <property type="evidence" value="ECO:0007669"/>
    <property type="project" value="UniProtKB-KW"/>
</dbReference>
<evidence type="ECO:0000256" key="12">
    <source>
        <dbReference type="ARBA" id="ARBA00047754"/>
    </source>
</evidence>
<keyword evidence="6 13" id="KW-0237">DNA synthesis</keyword>
<dbReference type="GO" id="GO:0000166">
    <property type="term" value="F:nucleotide binding"/>
    <property type="evidence" value="ECO:0007669"/>
    <property type="project" value="UniProtKB-KW"/>
</dbReference>
<keyword evidence="8 13" id="KW-0560">Oxidoreductase</keyword>
<dbReference type="GO" id="GO:0071897">
    <property type="term" value="P:DNA biosynthetic process"/>
    <property type="evidence" value="ECO:0007669"/>
    <property type="project" value="UniProtKB-KW"/>
</dbReference>
<evidence type="ECO:0000256" key="1">
    <source>
        <dbReference type="ARBA" id="ARBA00001922"/>
    </source>
</evidence>
<evidence type="ECO:0000256" key="3">
    <source>
        <dbReference type="ARBA" id="ARBA00012274"/>
    </source>
</evidence>
<dbReference type="EC" id="1.17.4.1" evidence="3 13"/>
<keyword evidence="19" id="KW-1185">Reference proteome</keyword>
<dbReference type="PANTHER" id="PTHR43371">
    <property type="entry name" value="VITAMIN B12-DEPENDENT RIBONUCLEOTIDE REDUCTASE"/>
    <property type="match status" value="1"/>
</dbReference>
<comment type="function">
    <text evidence="11 13">Catalyzes the reduction of ribonucleotides to deoxyribonucleotides. May function to provide a pool of deoxyribonucleotide precursors for DNA repair during oxygen limitation and/or for immediate growth after restoration of oxygen.</text>
</comment>
<dbReference type="GO" id="GO:0004748">
    <property type="term" value="F:ribonucleoside-diphosphate reductase activity, thioredoxin disulfide as acceptor"/>
    <property type="evidence" value="ECO:0007669"/>
    <property type="project" value="UniProtKB-EC"/>
</dbReference>
<dbReference type="PANTHER" id="PTHR43371:SF1">
    <property type="entry name" value="RIBONUCLEOSIDE-DIPHOSPHATE REDUCTASE"/>
    <property type="match status" value="1"/>
</dbReference>
<dbReference type="Pfam" id="PF02867">
    <property type="entry name" value="Ribonuc_red_lgC"/>
    <property type="match status" value="1"/>
</dbReference>
<dbReference type="Gene3D" id="3.20.70.20">
    <property type="match status" value="1"/>
</dbReference>
<feature type="domain" description="Ribonucleotide reductase class II vitamin B12-dependent N-terminal" evidence="16">
    <location>
        <begin position="47"/>
        <end position="137"/>
    </location>
</feature>
<reference evidence="18 19" key="1">
    <citation type="submission" date="2017-05" db="EMBL/GenBank/DDBJ databases">
        <title>Biotechnological potential of actinobacteria isolated from South African environments.</title>
        <authorList>
            <person name="Le Roes-Hill M."/>
            <person name="Prins A."/>
            <person name="Durrell K.A."/>
        </authorList>
    </citation>
    <scope>NUCLEOTIDE SEQUENCE [LARGE SCALE GENOMIC DNA]</scope>
    <source>
        <strain evidence="18 19">HMC13</strain>
    </source>
</reference>
<evidence type="ECO:0000259" key="15">
    <source>
        <dbReference type="Pfam" id="PF02867"/>
    </source>
</evidence>
<dbReference type="PRINTS" id="PR01183">
    <property type="entry name" value="RIBORDTASEM1"/>
</dbReference>
<accession>A0A243RGV0</accession>
<proteinExistence type="inferred from homology"/>
<evidence type="ECO:0000256" key="2">
    <source>
        <dbReference type="ARBA" id="ARBA00007405"/>
    </source>
</evidence>
<dbReference type="Pfam" id="PF12637">
    <property type="entry name" value="TSCPD"/>
    <property type="match status" value="1"/>
</dbReference>
<dbReference type="InterPro" id="IPR013344">
    <property type="entry name" value="RNR_NrdJ/NrdZ"/>
</dbReference>
<evidence type="ECO:0000256" key="13">
    <source>
        <dbReference type="RuleBase" id="RU364064"/>
    </source>
</evidence>
<feature type="domain" description="TSCPD" evidence="17">
    <location>
        <begin position="744"/>
        <end position="844"/>
    </location>
</feature>
<organism evidence="18 19">
    <name type="scientific">Streptomyces swartbergensis</name>
    <dbReference type="NCBI Taxonomy" id="487165"/>
    <lineage>
        <taxon>Bacteria</taxon>
        <taxon>Bacillati</taxon>
        <taxon>Actinomycetota</taxon>
        <taxon>Actinomycetes</taxon>
        <taxon>Kitasatosporales</taxon>
        <taxon>Streptomycetaceae</taxon>
        <taxon>Streptomyces</taxon>
    </lineage>
</organism>
<comment type="catalytic activity">
    <reaction evidence="12 13">
        <text>a 2'-deoxyribonucleoside 5'-diphosphate + [thioredoxin]-disulfide + H2O = a ribonucleoside 5'-diphosphate + [thioredoxin]-dithiol</text>
        <dbReference type="Rhea" id="RHEA:23252"/>
        <dbReference type="Rhea" id="RHEA-COMP:10698"/>
        <dbReference type="Rhea" id="RHEA-COMP:10700"/>
        <dbReference type="ChEBI" id="CHEBI:15377"/>
        <dbReference type="ChEBI" id="CHEBI:29950"/>
        <dbReference type="ChEBI" id="CHEBI:50058"/>
        <dbReference type="ChEBI" id="CHEBI:57930"/>
        <dbReference type="ChEBI" id="CHEBI:73316"/>
        <dbReference type="EC" id="1.17.4.1"/>
    </reaction>
</comment>
<dbReference type="GO" id="GO:0050897">
    <property type="term" value="F:cobalt ion binding"/>
    <property type="evidence" value="ECO:0007669"/>
    <property type="project" value="InterPro"/>
</dbReference>
<dbReference type="Proteomes" id="UP000195105">
    <property type="component" value="Unassembled WGS sequence"/>
</dbReference>
<evidence type="ECO:0000256" key="7">
    <source>
        <dbReference type="ARBA" id="ARBA00022741"/>
    </source>
</evidence>
<dbReference type="AlphaFoldDB" id="A0A243RGV0"/>
<feature type="domain" description="Ribonucleotide reductase large subunit C-terminal" evidence="15">
    <location>
        <begin position="158"/>
        <end position="697"/>
    </location>
</feature>
<dbReference type="NCBIfam" id="NF005122">
    <property type="entry name" value="PRK06556.1"/>
    <property type="match status" value="1"/>
</dbReference>
<dbReference type="InterPro" id="IPR013678">
    <property type="entry name" value="RNR_2_N"/>
</dbReference>
<dbReference type="InterPro" id="IPR024434">
    <property type="entry name" value="TSCPD_dom"/>
</dbReference>
<comment type="caution">
    <text evidence="18">The sequence shown here is derived from an EMBL/GenBank/DDBJ whole genome shotgun (WGS) entry which is preliminary data.</text>
</comment>
<evidence type="ECO:0000259" key="16">
    <source>
        <dbReference type="Pfam" id="PF08471"/>
    </source>
</evidence>
<sequence>MTETASGPARSSRAKSTKASKGLRIERIHTTPGVHPYDEVAWERRDVVMTNWRDGSVNFEQRGVEFPDFWSVNAVNIVTSKYFRGAVGTPQRETSLKQLIDRIVKTYRKAGEDHKYFSSPADAEIFEHELAYALLHQIFSFNSPVWFNVGTKQPQQVSACFILSVDDSMESILDWYKEEGMIFKGGSGAGLNLSRIRSSKELLSSGGNASGPVSFMRGADASAGTIKSGGATRRAAKMVVLDVDHPDIEDFIETKVKEEEKIRVLRDAGFDMDLGGDDIASVQYQNANNSVRVNDEFMTAVEQGGKFGLRGRMTGEVIEEVDAKSLFRKIAEAAWACADPGIQYDDTINNWHTCPESGRITASNPCSEYMHLDNTSCNLASLNLMKFLKDDGKGSQSFEAERFQKVVELVITAMDISICFADFPTQKIGENTRAFRQLGIGYANLGALLMATGHAYDSDGGRSLAGAITSLMTGTAYRRSAELAAVVGPYDGYARNADAHKRVMKQHSDANDKAVRMDDLDTPVWAAASEAWGDVLRLGEKNGFRNSQASVLAPTGTIGLAMSCDTTGVEPDLALVKFKKLVGGGSMQIVNGTVPQALRRLGYLEEQIEAIVAHIAENGNVIDAPGLKPEHYEVFDCAMGERAISPMGHVRMMAAIQPWISGAISKTVNMPETATVEEVEEIYFEAWKLGVKALAIYRDNCKVGQPLSAKKKEVAKVEEPAVVETKVEKVVEYRPVRKRLPKGRPGITTSFTVGGAEGYMTANSYPDDGLGEVFLKMSKQGSTLAGMMDAFSIAVSVGLQYGVPLETYVSKFTNMRFEPAGMTDDPDVRMAQSIVDYIFRRLALDFLPFETRSALGIHSAEERQRHLETGSYEPNEDEVDVEGLAQSAPRAQELKAVSAPKNDEAVKPAPQQAHTSAELVEMQLGIQADAPLCFSCGTKMQRAGSCYICEGCGSTSGCS</sequence>
<evidence type="ECO:0000313" key="19">
    <source>
        <dbReference type="Proteomes" id="UP000195105"/>
    </source>
</evidence>
<dbReference type="Pfam" id="PF08471">
    <property type="entry name" value="Ribonuc_red_2_N"/>
    <property type="match status" value="1"/>
</dbReference>
<comment type="cofactor">
    <cofactor evidence="1 13">
        <name>adenosylcob(III)alamin</name>
        <dbReference type="ChEBI" id="CHEBI:18408"/>
    </cofactor>
</comment>
<feature type="region of interest" description="Disordered" evidence="14">
    <location>
        <begin position="1"/>
        <end position="22"/>
    </location>
</feature>
<evidence type="ECO:0000256" key="6">
    <source>
        <dbReference type="ARBA" id="ARBA00022634"/>
    </source>
</evidence>
<keyword evidence="5 13" id="KW-0846">Cobalamin</keyword>
<dbReference type="InterPro" id="IPR000788">
    <property type="entry name" value="RNR_lg_C"/>
</dbReference>
<evidence type="ECO:0000313" key="18">
    <source>
        <dbReference type="EMBL" id="OUC93284.1"/>
    </source>
</evidence>
<evidence type="ECO:0000256" key="9">
    <source>
        <dbReference type="ARBA" id="ARBA00023157"/>
    </source>
</evidence>
<dbReference type="EMBL" id="NGFN01000372">
    <property type="protein sequence ID" value="OUC93284.1"/>
    <property type="molecule type" value="Genomic_DNA"/>
</dbReference>
<dbReference type="RefSeq" id="WP_086605092.1">
    <property type="nucleotide sequence ID" value="NZ_NGFN01000372.1"/>
</dbReference>
<evidence type="ECO:0000256" key="5">
    <source>
        <dbReference type="ARBA" id="ARBA00022628"/>
    </source>
</evidence>
<dbReference type="InterPro" id="IPR050862">
    <property type="entry name" value="RdRp_reductase_class-2"/>
</dbReference>
<evidence type="ECO:0000256" key="10">
    <source>
        <dbReference type="ARBA" id="ARBA00023285"/>
    </source>
</evidence>
<dbReference type="SUPFAM" id="SSF51998">
    <property type="entry name" value="PFL-like glycyl radical enzymes"/>
    <property type="match status" value="1"/>
</dbReference>
<evidence type="ECO:0000256" key="11">
    <source>
        <dbReference type="ARBA" id="ARBA00025437"/>
    </source>
</evidence>